<keyword evidence="6 13" id="KW-0812">Transmembrane</keyword>
<keyword evidence="4 13" id="KW-0813">Transport</keyword>
<dbReference type="GO" id="GO:0032977">
    <property type="term" value="F:membrane insertase activity"/>
    <property type="evidence" value="ECO:0007669"/>
    <property type="project" value="InterPro"/>
</dbReference>
<dbReference type="InterPro" id="IPR028055">
    <property type="entry name" value="YidC/Oxa/ALB_C"/>
</dbReference>
<dbReference type="InterPro" id="IPR047196">
    <property type="entry name" value="YidC_ALB_C"/>
</dbReference>
<dbReference type="EMBL" id="CP014646">
    <property type="protein sequence ID" value="AMO38086.1"/>
    <property type="molecule type" value="Genomic_DNA"/>
</dbReference>
<dbReference type="Pfam" id="PF14849">
    <property type="entry name" value="YidC_periplas"/>
    <property type="match status" value="1"/>
</dbReference>
<accession>A0A127K7Z3</accession>
<evidence type="ECO:0000256" key="12">
    <source>
        <dbReference type="ARBA" id="ARBA00033342"/>
    </source>
</evidence>
<dbReference type="InterPro" id="IPR001708">
    <property type="entry name" value="YidC/ALB3/OXA1/COX18"/>
</dbReference>
<dbReference type="RefSeq" id="WP_048707181.1">
    <property type="nucleotide sequence ID" value="NZ_CP014646.1"/>
</dbReference>
<dbReference type="HAMAP" id="MF_01810">
    <property type="entry name" value="YidC_type1"/>
    <property type="match status" value="1"/>
</dbReference>
<keyword evidence="10 13" id="KW-0143">Chaperone</keyword>
<feature type="transmembrane region" description="Helical" evidence="13">
    <location>
        <begin position="6"/>
        <end position="24"/>
    </location>
</feature>
<evidence type="ECO:0000259" key="15">
    <source>
        <dbReference type="Pfam" id="PF14849"/>
    </source>
</evidence>
<evidence type="ECO:0000256" key="4">
    <source>
        <dbReference type="ARBA" id="ARBA00022448"/>
    </source>
</evidence>
<evidence type="ECO:0000256" key="6">
    <source>
        <dbReference type="ARBA" id="ARBA00022692"/>
    </source>
</evidence>
<feature type="domain" description="Membrane insertase YidC/Oxa/ALB C-terminal" evidence="14">
    <location>
        <begin position="364"/>
        <end position="541"/>
    </location>
</feature>
<feature type="domain" description="Membrane insertase YidC N-terminal" evidence="15">
    <location>
        <begin position="77"/>
        <end position="353"/>
    </location>
</feature>
<dbReference type="Proteomes" id="UP000036902">
    <property type="component" value="Chromosome"/>
</dbReference>
<comment type="function">
    <text evidence="13">Required for the insertion and/or proper folding and/or complex formation of integral membrane proteins into the membrane. Involved in integration of membrane proteins that insert both dependently and independently of the Sec translocase complex, as well as at least some lipoproteins. Aids folding of multispanning membrane proteins.</text>
</comment>
<keyword evidence="7 13" id="KW-0653">Protein transport</keyword>
<dbReference type="GO" id="GO:0005886">
    <property type="term" value="C:plasma membrane"/>
    <property type="evidence" value="ECO:0007669"/>
    <property type="project" value="UniProtKB-SubCell"/>
</dbReference>
<evidence type="ECO:0000313" key="16">
    <source>
        <dbReference type="EMBL" id="AMO38086.1"/>
    </source>
</evidence>
<protein>
    <recommendedName>
        <fullName evidence="3 13">Membrane protein insertase YidC</fullName>
    </recommendedName>
    <alternativeName>
        <fullName evidence="12 13">Foldase YidC</fullName>
    </alternativeName>
    <alternativeName>
        <fullName evidence="11 13">Membrane integrase YidC</fullName>
    </alternativeName>
    <alternativeName>
        <fullName evidence="13">Membrane protein YidC</fullName>
    </alternativeName>
</protein>
<keyword evidence="8 13" id="KW-1133">Transmembrane helix</keyword>
<evidence type="ECO:0000256" key="13">
    <source>
        <dbReference type="HAMAP-Rule" id="MF_01810"/>
    </source>
</evidence>
<dbReference type="InterPro" id="IPR038221">
    <property type="entry name" value="YidC_periplasmic_sf"/>
</dbReference>
<dbReference type="InterPro" id="IPR028053">
    <property type="entry name" value="Membr_insert_YidC_N"/>
</dbReference>
<feature type="transmembrane region" description="Helical" evidence="13">
    <location>
        <begin position="364"/>
        <end position="384"/>
    </location>
</feature>
<dbReference type="PRINTS" id="PR00701">
    <property type="entry name" value="60KDINNERMP"/>
</dbReference>
<evidence type="ECO:0000256" key="2">
    <source>
        <dbReference type="ARBA" id="ARBA00010527"/>
    </source>
</evidence>
<dbReference type="PANTHER" id="PTHR12428:SF65">
    <property type="entry name" value="CYTOCHROME C OXIDASE ASSEMBLY PROTEIN COX18, MITOCHONDRIAL"/>
    <property type="match status" value="1"/>
</dbReference>
<sequence length="554" mass="60511">MDQRRLILFLIFSFSLVMLWEGWIKHNNPQPAPQATAAAGVAATANADGSVPTPSASLGAGQSAVPGEQVATAAAPRVVVETDLLRAEVSAQGGDIVRLALKQHKASGETEADFVLLDDGTTRHQYAAQSGLIGEGLPTHKTVFALPGSALSLKDGEDSVVLRLQAPEQNGMQVTKVMTFKRGSYLIDVAYEIRNGSDQPIAPHAYFQLTRDGNPAEQVEAFGVTTFTGPAVFTDAGKFQKVQFDDITDGDAKFVKTASDGWVAMVQHYFVSAWLPEQGVQREYFARALGNNLFSAGLIMPVAAIAPGTEATVGTRLYAGPQEQDKLEGIAPGLDLVVDYGWLTVIAAPLFWVLSWLHSLTGNWGWAIILVTVALKAIFFPLSAASYKSMAKMRVLGPRLQRMKELYGNDKAKMQQEMMNLYRTEKINPLGGCLPILVQIPVFIALYWVLLGSVEMRHAPWLGWIQDLSAKDPYFILPVIMGVSMLIQMKLNPTPPDPIQAKVMMAMPIIFTFMFLWFPSGLVLYWVVNNVLSIAQQWQITRMIESAKPGSKAA</sequence>
<dbReference type="Pfam" id="PF02096">
    <property type="entry name" value="60KD_IMP"/>
    <property type="match status" value="1"/>
</dbReference>
<keyword evidence="17" id="KW-1185">Reference proteome</keyword>
<evidence type="ECO:0000256" key="10">
    <source>
        <dbReference type="ARBA" id="ARBA00023186"/>
    </source>
</evidence>
<feature type="transmembrane region" description="Helical" evidence="13">
    <location>
        <begin position="503"/>
        <end position="528"/>
    </location>
</feature>
<evidence type="ECO:0000256" key="9">
    <source>
        <dbReference type="ARBA" id="ARBA00023136"/>
    </source>
</evidence>
<dbReference type="STRING" id="1134435.AC731_014750"/>
<proteinExistence type="inferred from homology"/>
<dbReference type="NCBIfam" id="TIGR03593">
    <property type="entry name" value="yidC_nterm"/>
    <property type="match status" value="1"/>
</dbReference>
<evidence type="ECO:0000256" key="8">
    <source>
        <dbReference type="ARBA" id="ARBA00022989"/>
    </source>
</evidence>
<evidence type="ECO:0000256" key="3">
    <source>
        <dbReference type="ARBA" id="ARBA00015325"/>
    </source>
</evidence>
<dbReference type="InterPro" id="IPR019998">
    <property type="entry name" value="Membr_insert_YidC"/>
</dbReference>
<dbReference type="AlphaFoldDB" id="A0A127K7Z3"/>
<name>A0A127K7Z3_9RHOO</name>
<evidence type="ECO:0000256" key="1">
    <source>
        <dbReference type="ARBA" id="ARBA00004429"/>
    </source>
</evidence>
<comment type="subunit">
    <text evidence="13">Interacts with the Sec translocase complex via SecD. Specifically interacts with transmembrane segments of nascent integral membrane proteins during membrane integration.</text>
</comment>
<comment type="subcellular location">
    <subcellularLocation>
        <location evidence="1">Cell inner membrane</location>
        <topology evidence="1">Multi-pass membrane protein</topology>
    </subcellularLocation>
    <subcellularLocation>
        <location evidence="13">Cell membrane</location>
        <topology evidence="13">Multi-pass membrane protein</topology>
    </subcellularLocation>
</comment>
<dbReference type="NCBIfam" id="NF002352">
    <property type="entry name" value="PRK01318.1-3"/>
    <property type="match status" value="1"/>
</dbReference>
<evidence type="ECO:0000256" key="7">
    <source>
        <dbReference type="ARBA" id="ARBA00022927"/>
    </source>
</evidence>
<keyword evidence="9 13" id="KW-0472">Membrane</keyword>
<reference evidence="17" key="1">
    <citation type="submission" date="2016-03" db="EMBL/GenBank/DDBJ databases">
        <authorList>
            <person name="Ma C."/>
            <person name="Zhou S."/>
            <person name="Yang G."/>
        </authorList>
    </citation>
    <scope>NUCLEOTIDE SEQUENCE [LARGE SCALE GENOMIC DNA]</scope>
    <source>
        <strain evidence="17">SgZ-1</strain>
    </source>
</reference>
<evidence type="ECO:0000256" key="11">
    <source>
        <dbReference type="ARBA" id="ARBA00033245"/>
    </source>
</evidence>
<dbReference type="Gene3D" id="2.70.98.90">
    <property type="match status" value="1"/>
</dbReference>
<dbReference type="PRINTS" id="PR01900">
    <property type="entry name" value="YIDCPROTEIN"/>
</dbReference>
<dbReference type="PANTHER" id="PTHR12428">
    <property type="entry name" value="OXA1"/>
    <property type="match status" value="1"/>
</dbReference>
<evidence type="ECO:0000256" key="5">
    <source>
        <dbReference type="ARBA" id="ARBA00022475"/>
    </source>
</evidence>
<gene>
    <name evidence="13" type="primary">yidC</name>
    <name evidence="16" type="ORF">AC731_014750</name>
</gene>
<evidence type="ECO:0000313" key="17">
    <source>
        <dbReference type="Proteomes" id="UP000036902"/>
    </source>
</evidence>
<comment type="similarity">
    <text evidence="2 13">Belongs to the OXA1/ALB3/YidC family. Type 1 subfamily.</text>
</comment>
<keyword evidence="5 13" id="KW-1003">Cell membrane</keyword>
<organism evidence="16 17">
    <name type="scientific">Thauera humireducens</name>
    <dbReference type="NCBI Taxonomy" id="1134435"/>
    <lineage>
        <taxon>Bacteria</taxon>
        <taxon>Pseudomonadati</taxon>
        <taxon>Pseudomonadota</taxon>
        <taxon>Betaproteobacteria</taxon>
        <taxon>Rhodocyclales</taxon>
        <taxon>Zoogloeaceae</taxon>
        <taxon>Thauera</taxon>
    </lineage>
</organism>
<dbReference type="GO" id="GO:0051205">
    <property type="term" value="P:protein insertion into membrane"/>
    <property type="evidence" value="ECO:0007669"/>
    <property type="project" value="TreeGrafter"/>
</dbReference>
<evidence type="ECO:0000259" key="14">
    <source>
        <dbReference type="Pfam" id="PF02096"/>
    </source>
</evidence>
<dbReference type="NCBIfam" id="TIGR03592">
    <property type="entry name" value="yidC_oxa1_cterm"/>
    <property type="match status" value="1"/>
</dbReference>
<dbReference type="CDD" id="cd20070">
    <property type="entry name" value="5TM_YidC_Alb3"/>
    <property type="match status" value="1"/>
</dbReference>
<dbReference type="KEGG" id="thu:AC731_014750"/>
<feature type="transmembrane region" description="Helical" evidence="13">
    <location>
        <begin position="427"/>
        <end position="454"/>
    </location>
</feature>
<dbReference type="CDD" id="cd19961">
    <property type="entry name" value="EcYidC-like_peri"/>
    <property type="match status" value="1"/>
</dbReference>
<dbReference type="GO" id="GO:0015031">
    <property type="term" value="P:protein transport"/>
    <property type="evidence" value="ECO:0007669"/>
    <property type="project" value="UniProtKB-KW"/>
</dbReference>